<dbReference type="PANTHER" id="PTHR43301">
    <property type="entry name" value="ARABINAN ENDO-1,5-ALPHA-L-ARABINOSIDASE"/>
    <property type="match status" value="1"/>
</dbReference>
<sequence>MKIKKIAVYLSLSYFVASMAGCIQQSTSQENSQEVSQDYPDEVYERNAIMNKEKLSAASKRALERNYDQGPEWFCDFKTFDLKGDFAYEEGVTRRDPSDVISVNGTYYVYYSRATGETHGFGTGDPEKKVFPWDKTEVWYATSKDGWTWDEQGLAVPRGPAGAYDDRSVFTPQVMVHDGKYVLVYQTVKAPYVNRVKNQVGMAIADSPEGPFKKLDAPILSPSDDGEWLGEEDSRFKVKKQGSFDSHKVHDPTLVYYKDKFYLYYKGERMGERKTFGGREIKWGVAIADKLEGPYVKSEYNPITNSGHELCVWPYNGGIAALIITDGPERNTIQWSPDGINFEIKSHIKWGPPAAGLDTSLDYEKGPLEAVTWGLTHQYVSYDWQHIKRFEKNLPFNP</sequence>
<dbReference type="Proteomes" id="UP001172083">
    <property type="component" value="Unassembled WGS sequence"/>
</dbReference>
<keyword evidence="2" id="KW-1185">Reference proteome</keyword>
<accession>A0ABT8LBS8</accession>
<dbReference type="CDD" id="cd08992">
    <property type="entry name" value="GH117"/>
    <property type="match status" value="1"/>
</dbReference>
<name>A0ABT8LBS8_9BACT</name>
<dbReference type="InterPro" id="IPR023296">
    <property type="entry name" value="Glyco_hydro_beta-prop_sf"/>
</dbReference>
<keyword evidence="1" id="KW-0378">Hydrolase</keyword>
<dbReference type="SUPFAM" id="SSF75005">
    <property type="entry name" value="Arabinanase/levansucrase/invertase"/>
    <property type="match status" value="1"/>
</dbReference>
<dbReference type="EMBL" id="JAUJEB010000006">
    <property type="protein sequence ID" value="MDN5215212.1"/>
    <property type="molecule type" value="Genomic_DNA"/>
</dbReference>
<protein>
    <submittedName>
        <fullName evidence="1">Glycosyl hydrolase</fullName>
    </submittedName>
</protein>
<evidence type="ECO:0000313" key="1">
    <source>
        <dbReference type="EMBL" id="MDN5215212.1"/>
    </source>
</evidence>
<evidence type="ECO:0000313" key="2">
    <source>
        <dbReference type="Proteomes" id="UP001172083"/>
    </source>
</evidence>
<dbReference type="PROSITE" id="PS51257">
    <property type="entry name" value="PROKAR_LIPOPROTEIN"/>
    <property type="match status" value="1"/>
</dbReference>
<reference evidence="1" key="1">
    <citation type="submission" date="2023-06" db="EMBL/GenBank/DDBJ databases">
        <title>Genomic of Agaribacillus aureum.</title>
        <authorList>
            <person name="Wang G."/>
        </authorList>
    </citation>
    <scope>NUCLEOTIDE SEQUENCE</scope>
    <source>
        <strain evidence="1">BMA12</strain>
    </source>
</reference>
<dbReference type="RefSeq" id="WP_346760551.1">
    <property type="nucleotide sequence ID" value="NZ_JAUJEB010000006.1"/>
</dbReference>
<dbReference type="InterPro" id="IPR050727">
    <property type="entry name" value="GH43_arabinanases"/>
</dbReference>
<dbReference type="GO" id="GO:0016787">
    <property type="term" value="F:hydrolase activity"/>
    <property type="evidence" value="ECO:0007669"/>
    <property type="project" value="UniProtKB-KW"/>
</dbReference>
<dbReference type="Gene3D" id="2.115.10.20">
    <property type="entry name" value="Glycosyl hydrolase domain, family 43"/>
    <property type="match status" value="1"/>
</dbReference>
<proteinExistence type="predicted"/>
<dbReference type="PANTHER" id="PTHR43301:SF3">
    <property type="entry name" value="ARABINAN ENDO-1,5-ALPHA-L-ARABINOSIDASE A-RELATED"/>
    <property type="match status" value="1"/>
</dbReference>
<organism evidence="1 2">
    <name type="scientific">Agaribacillus aureus</name>
    <dbReference type="NCBI Taxonomy" id="3051825"/>
    <lineage>
        <taxon>Bacteria</taxon>
        <taxon>Pseudomonadati</taxon>
        <taxon>Bacteroidota</taxon>
        <taxon>Cytophagia</taxon>
        <taxon>Cytophagales</taxon>
        <taxon>Splendidivirgaceae</taxon>
        <taxon>Agaribacillus</taxon>
    </lineage>
</organism>
<comment type="caution">
    <text evidence="1">The sequence shown here is derived from an EMBL/GenBank/DDBJ whole genome shotgun (WGS) entry which is preliminary data.</text>
</comment>
<gene>
    <name evidence="1" type="ORF">QQ020_24240</name>
</gene>